<dbReference type="RefSeq" id="WP_267169654.1">
    <property type="nucleotide sequence ID" value="NZ_JAPMKX010000004.1"/>
</dbReference>
<dbReference type="PANTHER" id="PTHR42771:SF2">
    <property type="entry name" value="IRON(3+)-HYDROXAMATE IMPORT ATP-BINDING PROTEIN FHUC"/>
    <property type="match status" value="1"/>
</dbReference>
<name>A0A9Q4CDG8_9CORY</name>
<dbReference type="Pfam" id="PF00005">
    <property type="entry name" value="ABC_tran"/>
    <property type="match status" value="1"/>
</dbReference>
<dbReference type="GO" id="GO:0005524">
    <property type="term" value="F:ATP binding"/>
    <property type="evidence" value="ECO:0007669"/>
    <property type="project" value="UniProtKB-KW"/>
</dbReference>
<dbReference type="InterPro" id="IPR051535">
    <property type="entry name" value="Siderophore_ABC-ATPase"/>
</dbReference>
<comment type="subcellular location">
    <subcellularLocation>
        <location evidence="1">Cell membrane</location>
        <topology evidence="1">Peripheral membrane protein</topology>
    </subcellularLocation>
</comment>
<dbReference type="PROSITE" id="PS50893">
    <property type="entry name" value="ABC_TRANSPORTER_2"/>
    <property type="match status" value="1"/>
</dbReference>
<evidence type="ECO:0000256" key="10">
    <source>
        <dbReference type="SAM" id="MobiDB-lite"/>
    </source>
</evidence>
<dbReference type="InterPro" id="IPR017871">
    <property type="entry name" value="ABC_transporter-like_CS"/>
</dbReference>
<keyword evidence="4" id="KW-0410">Iron transport</keyword>
<feature type="compositionally biased region" description="Basic and acidic residues" evidence="10">
    <location>
        <begin position="10"/>
        <end position="25"/>
    </location>
</feature>
<keyword evidence="5" id="KW-0547">Nucleotide-binding</keyword>
<accession>A0A9Q4CDG8</accession>
<evidence type="ECO:0000256" key="1">
    <source>
        <dbReference type="ARBA" id="ARBA00004202"/>
    </source>
</evidence>
<comment type="caution">
    <text evidence="12">The sequence shown here is derived from an EMBL/GenBank/DDBJ whole genome shotgun (WGS) entry which is preliminary data.</text>
</comment>
<keyword evidence="8" id="KW-0406">Ion transport</keyword>
<dbReference type="InterPro" id="IPR003439">
    <property type="entry name" value="ABC_transporter-like_ATP-bd"/>
</dbReference>
<dbReference type="PROSITE" id="PS00211">
    <property type="entry name" value="ABC_TRANSPORTER_1"/>
    <property type="match status" value="1"/>
</dbReference>
<feature type="region of interest" description="Disordered" evidence="10">
    <location>
        <begin position="1"/>
        <end position="29"/>
    </location>
</feature>
<dbReference type="CDD" id="cd03214">
    <property type="entry name" value="ABC_Iron-Siderophores_B12_Hemin"/>
    <property type="match status" value="1"/>
</dbReference>
<keyword evidence="6 12" id="KW-0067">ATP-binding</keyword>
<dbReference type="Proteomes" id="UP001070238">
    <property type="component" value="Unassembled WGS sequence"/>
</dbReference>
<evidence type="ECO:0000256" key="7">
    <source>
        <dbReference type="ARBA" id="ARBA00023004"/>
    </source>
</evidence>
<dbReference type="PANTHER" id="PTHR42771">
    <property type="entry name" value="IRON(3+)-HYDROXAMATE IMPORT ATP-BINDING PROTEIN FHUC"/>
    <property type="match status" value="1"/>
</dbReference>
<evidence type="ECO:0000256" key="4">
    <source>
        <dbReference type="ARBA" id="ARBA00022496"/>
    </source>
</evidence>
<dbReference type="GO" id="GO:0005886">
    <property type="term" value="C:plasma membrane"/>
    <property type="evidence" value="ECO:0007669"/>
    <property type="project" value="UniProtKB-SubCell"/>
</dbReference>
<reference evidence="12" key="1">
    <citation type="submission" date="2022-11" db="EMBL/GenBank/DDBJ databases">
        <title>Corynebacterium sp. isolated from Penguins.</title>
        <authorList>
            <person name="Sedlar K."/>
            <person name="Svec P."/>
        </authorList>
    </citation>
    <scope>NUCLEOTIDE SEQUENCE</scope>
    <source>
        <strain evidence="12">P5875</strain>
    </source>
</reference>
<feature type="compositionally biased region" description="Gly residues" evidence="10">
    <location>
        <begin position="288"/>
        <end position="298"/>
    </location>
</feature>
<keyword evidence="3" id="KW-1003">Cell membrane</keyword>
<dbReference type="EMBL" id="JAPMKX010000004">
    <property type="protein sequence ID" value="MCX7538830.1"/>
    <property type="molecule type" value="Genomic_DNA"/>
</dbReference>
<gene>
    <name evidence="12" type="ORF">OS123_09830</name>
</gene>
<evidence type="ECO:0000256" key="8">
    <source>
        <dbReference type="ARBA" id="ARBA00023065"/>
    </source>
</evidence>
<proteinExistence type="predicted"/>
<dbReference type="AlphaFoldDB" id="A0A9Q4CDG8"/>
<dbReference type="InterPro" id="IPR027417">
    <property type="entry name" value="P-loop_NTPase"/>
</dbReference>
<evidence type="ECO:0000256" key="3">
    <source>
        <dbReference type="ARBA" id="ARBA00022475"/>
    </source>
</evidence>
<evidence type="ECO:0000259" key="11">
    <source>
        <dbReference type="PROSITE" id="PS50893"/>
    </source>
</evidence>
<evidence type="ECO:0000256" key="5">
    <source>
        <dbReference type="ARBA" id="ARBA00022741"/>
    </source>
</evidence>
<keyword evidence="9" id="KW-0472">Membrane</keyword>
<sequence>MTHTPHHLRATGEPEHQLTHGRDTDPPEPVRLALDNVTVGYGRDAIIRDLSLDLPHREFTAIIGPNGCGKSTLLKTFSRMLKPTRGRVLVDGTDMSRMPTKRIARAVGVLPQSPIHPQGITVADLVSRGRYPHQHILSQFSAADERAVDDALIHTGLADLAGEHLDELSGGQRQRAWIAMVLAQDTRVMLLDEPTTFLDVSTQTDVLDLCATLHSRGRTLVAVLHDLNMAARYATHIIAMKSGRVVTRGHPDDVFTLDMLREVFDLDARILRDPDTGRPLIVPRTRRGGTGGGPPTSH</sequence>
<dbReference type="GO" id="GO:0016887">
    <property type="term" value="F:ATP hydrolysis activity"/>
    <property type="evidence" value="ECO:0007669"/>
    <property type="project" value="InterPro"/>
</dbReference>
<dbReference type="Gene3D" id="3.40.50.300">
    <property type="entry name" value="P-loop containing nucleotide triphosphate hydrolases"/>
    <property type="match status" value="1"/>
</dbReference>
<keyword evidence="7" id="KW-0408">Iron</keyword>
<dbReference type="InterPro" id="IPR003593">
    <property type="entry name" value="AAA+_ATPase"/>
</dbReference>
<evidence type="ECO:0000256" key="2">
    <source>
        <dbReference type="ARBA" id="ARBA00022448"/>
    </source>
</evidence>
<dbReference type="SMART" id="SM00382">
    <property type="entry name" value="AAA"/>
    <property type="match status" value="1"/>
</dbReference>
<evidence type="ECO:0000313" key="13">
    <source>
        <dbReference type="Proteomes" id="UP001070238"/>
    </source>
</evidence>
<feature type="region of interest" description="Disordered" evidence="10">
    <location>
        <begin position="277"/>
        <end position="298"/>
    </location>
</feature>
<keyword evidence="2" id="KW-0813">Transport</keyword>
<feature type="domain" description="ABC transporter" evidence="11">
    <location>
        <begin position="32"/>
        <end position="267"/>
    </location>
</feature>
<dbReference type="FunFam" id="3.40.50.300:FF:000134">
    <property type="entry name" value="Iron-enterobactin ABC transporter ATP-binding protein"/>
    <property type="match status" value="1"/>
</dbReference>
<evidence type="ECO:0000256" key="9">
    <source>
        <dbReference type="ARBA" id="ARBA00023136"/>
    </source>
</evidence>
<evidence type="ECO:0000256" key="6">
    <source>
        <dbReference type="ARBA" id="ARBA00022840"/>
    </source>
</evidence>
<dbReference type="SUPFAM" id="SSF52540">
    <property type="entry name" value="P-loop containing nucleoside triphosphate hydrolases"/>
    <property type="match status" value="1"/>
</dbReference>
<dbReference type="GO" id="GO:0006826">
    <property type="term" value="P:iron ion transport"/>
    <property type="evidence" value="ECO:0007669"/>
    <property type="project" value="UniProtKB-KW"/>
</dbReference>
<organism evidence="12 13">
    <name type="scientific">Corynebacterium antarcticum</name>
    <dbReference type="NCBI Taxonomy" id="2800405"/>
    <lineage>
        <taxon>Bacteria</taxon>
        <taxon>Bacillati</taxon>
        <taxon>Actinomycetota</taxon>
        <taxon>Actinomycetes</taxon>
        <taxon>Mycobacteriales</taxon>
        <taxon>Corynebacteriaceae</taxon>
        <taxon>Corynebacterium</taxon>
    </lineage>
</organism>
<evidence type="ECO:0000313" key="12">
    <source>
        <dbReference type="EMBL" id="MCX7538830.1"/>
    </source>
</evidence>
<protein>
    <submittedName>
        <fullName evidence="12">ABC transporter ATP-binding protein</fullName>
    </submittedName>
</protein>